<accession>A0A8J4QGB0</accession>
<evidence type="ECO:0000313" key="2">
    <source>
        <dbReference type="EMBL" id="KAF3948722.1"/>
    </source>
</evidence>
<feature type="chain" id="PRO_5035233517" description="Secreted protein" evidence="1">
    <location>
        <begin position="22"/>
        <end position="68"/>
    </location>
</feature>
<gene>
    <name evidence="2" type="ORF">CMV_025312</name>
</gene>
<keyword evidence="3" id="KW-1185">Reference proteome</keyword>
<comment type="caution">
    <text evidence="2">The sequence shown here is derived from an EMBL/GenBank/DDBJ whole genome shotgun (WGS) entry which is preliminary data.</text>
</comment>
<protein>
    <recommendedName>
        <fullName evidence="4">Secreted protein</fullName>
    </recommendedName>
</protein>
<evidence type="ECO:0000313" key="3">
    <source>
        <dbReference type="Proteomes" id="UP000737018"/>
    </source>
</evidence>
<reference evidence="2" key="1">
    <citation type="submission" date="2020-03" db="EMBL/GenBank/DDBJ databases">
        <title>Castanea mollissima Vanexum genome sequencing.</title>
        <authorList>
            <person name="Staton M."/>
        </authorList>
    </citation>
    <scope>NUCLEOTIDE SEQUENCE</scope>
    <source>
        <tissue evidence="2">Leaf</tissue>
    </source>
</reference>
<proteinExistence type="predicted"/>
<feature type="signal peptide" evidence="1">
    <location>
        <begin position="1"/>
        <end position="21"/>
    </location>
</feature>
<dbReference type="OrthoDB" id="10370069at2759"/>
<sequence length="68" mass="7972">MVVKPFHGQRLLVVLVLVSIGIEHMFQKFHSMNQVICVNTFLDRNFLSRQRNCEMFPLLEILLVLLSD</sequence>
<dbReference type="AlphaFoldDB" id="A0A8J4QGB0"/>
<dbReference type="Proteomes" id="UP000737018">
    <property type="component" value="Unassembled WGS sequence"/>
</dbReference>
<keyword evidence="1" id="KW-0732">Signal</keyword>
<evidence type="ECO:0000256" key="1">
    <source>
        <dbReference type="SAM" id="SignalP"/>
    </source>
</evidence>
<evidence type="ECO:0008006" key="4">
    <source>
        <dbReference type="Google" id="ProtNLM"/>
    </source>
</evidence>
<name>A0A8J4QGB0_9ROSI</name>
<dbReference type="EMBL" id="JRKL02006592">
    <property type="protein sequence ID" value="KAF3948722.1"/>
    <property type="molecule type" value="Genomic_DNA"/>
</dbReference>
<organism evidence="2 3">
    <name type="scientific">Castanea mollissima</name>
    <name type="common">Chinese chestnut</name>
    <dbReference type="NCBI Taxonomy" id="60419"/>
    <lineage>
        <taxon>Eukaryota</taxon>
        <taxon>Viridiplantae</taxon>
        <taxon>Streptophyta</taxon>
        <taxon>Embryophyta</taxon>
        <taxon>Tracheophyta</taxon>
        <taxon>Spermatophyta</taxon>
        <taxon>Magnoliopsida</taxon>
        <taxon>eudicotyledons</taxon>
        <taxon>Gunneridae</taxon>
        <taxon>Pentapetalae</taxon>
        <taxon>rosids</taxon>
        <taxon>fabids</taxon>
        <taxon>Fagales</taxon>
        <taxon>Fagaceae</taxon>
        <taxon>Castanea</taxon>
    </lineage>
</organism>